<dbReference type="Pfam" id="PF13320">
    <property type="entry name" value="GH123_cat"/>
    <property type="match status" value="1"/>
</dbReference>
<name>A0A543DJB1_9PSEU</name>
<evidence type="ECO:0000259" key="2">
    <source>
        <dbReference type="Pfam" id="PF13320"/>
    </source>
</evidence>
<dbReference type="InterPro" id="IPR025150">
    <property type="entry name" value="GH123_cat"/>
</dbReference>
<dbReference type="AlphaFoldDB" id="A0A543DJB1"/>
<keyword evidence="4" id="KW-1185">Reference proteome</keyword>
<accession>A0A543DJB1</accession>
<evidence type="ECO:0000256" key="1">
    <source>
        <dbReference type="SAM" id="MobiDB-lite"/>
    </source>
</evidence>
<evidence type="ECO:0000313" key="4">
    <source>
        <dbReference type="Proteomes" id="UP000315677"/>
    </source>
</evidence>
<comment type="caution">
    <text evidence="3">The sequence shown here is derived from an EMBL/GenBank/DDBJ whole genome shotgun (WGS) entry which is preliminary data.</text>
</comment>
<sequence length="533" mass="59115">MLHAWSAPSTRRFFPSSPAEEERPLRLAAARGERVAFQVVFRTGEQPCTVSAAVSAPIPATLRRVGYVPVEQLTAGVPAEEIDGLAHLPGPAPDPLLEQTEIPAGPHETHSFWVTAAVPPAVGPGAYEVRVALRPEGGEPRQVSAVLDVHRAVLPPREGFPVTNWLYADALCDHYGVEPFGDRFWQVLDPYLRNNAEHGSDTMYVPLLTPALDGVKRPTQLLGVHRDGDGYRFDWTLVQRWIRACRAHGISGFEWSHLFTQWGAAHAPRVYEGHGAGGRALWADGTGATSPTYEAFLARLLPELERFLDAEGLVGRSWFHLSDEPSGDEALANYRAARQLLRTVAPWMRVTDALSDVRFAAEGLIDVPVPIVETAPEFLAGGFPAWAYFCNVPRGHYVNRLMDTPLPKLRMLGWLLHRSGAQGFLHWGYNYWYRHLTSELVDPYRVTDGGRALPSGDCFAVYPGESGPVDSTRWEVFAESLQDLALLRHSGVGPQDPLLGELHDFARFPRDPRWVGRARRHVLDRVAAVQARD</sequence>
<gene>
    <name evidence="3" type="ORF">FB558_5176</name>
</gene>
<evidence type="ECO:0000313" key="3">
    <source>
        <dbReference type="EMBL" id="TQM09417.1"/>
    </source>
</evidence>
<dbReference type="Proteomes" id="UP000315677">
    <property type="component" value="Unassembled WGS sequence"/>
</dbReference>
<dbReference type="EMBL" id="VFPA01000003">
    <property type="protein sequence ID" value="TQM09417.1"/>
    <property type="molecule type" value="Genomic_DNA"/>
</dbReference>
<feature type="domain" description="Glycoside hydrolase 123 catalytic" evidence="2">
    <location>
        <begin position="165"/>
        <end position="488"/>
    </location>
</feature>
<feature type="region of interest" description="Disordered" evidence="1">
    <location>
        <begin position="1"/>
        <end position="21"/>
    </location>
</feature>
<reference evidence="3 4" key="1">
    <citation type="submission" date="2019-06" db="EMBL/GenBank/DDBJ databases">
        <title>Sequencing the genomes of 1000 actinobacteria strains.</title>
        <authorList>
            <person name="Klenk H.-P."/>
        </authorList>
    </citation>
    <scope>NUCLEOTIDE SEQUENCE [LARGE SCALE GENOMIC DNA]</scope>
    <source>
        <strain evidence="3 4">DSM 45301</strain>
    </source>
</reference>
<protein>
    <submittedName>
        <fullName evidence="3">Uncharacterized protein DUF4091</fullName>
    </submittedName>
</protein>
<proteinExistence type="predicted"/>
<organism evidence="3 4">
    <name type="scientific">Pseudonocardia kunmingensis</name>
    <dbReference type="NCBI Taxonomy" id="630975"/>
    <lineage>
        <taxon>Bacteria</taxon>
        <taxon>Bacillati</taxon>
        <taxon>Actinomycetota</taxon>
        <taxon>Actinomycetes</taxon>
        <taxon>Pseudonocardiales</taxon>
        <taxon>Pseudonocardiaceae</taxon>
        <taxon>Pseudonocardia</taxon>
    </lineage>
</organism>